<feature type="transmembrane region" description="Helical" evidence="1">
    <location>
        <begin position="246"/>
        <end position="264"/>
    </location>
</feature>
<accession>A0A090IT80</accession>
<name>A0A090IT80_9BACI</name>
<feature type="transmembrane region" description="Helical" evidence="1">
    <location>
        <begin position="120"/>
        <end position="137"/>
    </location>
</feature>
<feature type="transmembrane region" description="Helical" evidence="1">
    <location>
        <begin position="149"/>
        <end position="171"/>
    </location>
</feature>
<evidence type="ECO:0000256" key="1">
    <source>
        <dbReference type="SAM" id="Phobius"/>
    </source>
</evidence>
<keyword evidence="1" id="KW-0812">Transmembrane</keyword>
<dbReference type="Proteomes" id="UP000040576">
    <property type="component" value="Unassembled WGS sequence"/>
</dbReference>
<dbReference type="RefSeq" id="WP_034768781.1">
    <property type="nucleotide sequence ID" value="NZ_CCRF01000036.1"/>
</dbReference>
<feature type="transmembrane region" description="Helical" evidence="1">
    <location>
        <begin position="218"/>
        <end position="240"/>
    </location>
</feature>
<keyword evidence="2" id="KW-0645">Protease</keyword>
<sequence length="394" mass="46168">MNLTLNTILKLYPVSIKKDKKNYIIEDTISGDFYEMPKICVDAIEFINQKWTLGQIEAELKRLYPDEEVDVINFAKQLIDFGLVKEIDGIELKVEKSNLLMSGFSWISPRFSRLFFHKHSNMIFICLIMINLLLFLTNTELIPYYEDLFLFDSLIFNMVTFSFISLVMLVIHEFGHVLAARSFNLPAKLGVGHRFFLVVFETDLTYAWRLSPKERNTLYIAGLYFEQFILFIVLLIKLFITVRDPILSGILNFIILDLFYKAIYQCCFFMKTDIYYIFENSSGCYNLLENSKTYLRQLFSTSRDKGQELFENETRIVKVYSIFYIIGGMLMITLLIFYIIPQMYTFLKQAIMNLVNPVDPTNIIDSVLFLGLFFITSSLLLYSLIKENRRIPSS</sequence>
<feature type="transmembrane region" description="Helical" evidence="1">
    <location>
        <begin position="322"/>
        <end position="343"/>
    </location>
</feature>
<evidence type="ECO:0000313" key="2">
    <source>
        <dbReference type="EMBL" id="CEE00862.1"/>
    </source>
</evidence>
<evidence type="ECO:0000313" key="3">
    <source>
        <dbReference type="Proteomes" id="UP000040576"/>
    </source>
</evidence>
<feature type="transmembrane region" description="Helical" evidence="1">
    <location>
        <begin position="363"/>
        <end position="385"/>
    </location>
</feature>
<keyword evidence="3" id="KW-1185">Reference proteome</keyword>
<reference evidence="2 3" key="1">
    <citation type="submission" date="2014-07" db="EMBL/GenBank/DDBJ databases">
        <authorList>
            <person name="Wibberg Daniel"/>
        </authorList>
    </citation>
    <scope>NUCLEOTIDE SEQUENCE [LARGE SCALE GENOMIC DNA]</scope>
</reference>
<keyword evidence="1" id="KW-1133">Transmembrane helix</keyword>
<organism evidence="2 3">
    <name type="scientific">Caldibacillus thermoamylovorans</name>
    <dbReference type="NCBI Taxonomy" id="35841"/>
    <lineage>
        <taxon>Bacteria</taxon>
        <taxon>Bacillati</taxon>
        <taxon>Bacillota</taxon>
        <taxon>Bacilli</taxon>
        <taxon>Bacillales</taxon>
        <taxon>Bacillaceae</taxon>
        <taxon>Caldibacillus</taxon>
    </lineage>
</organism>
<keyword evidence="1" id="KW-0472">Membrane</keyword>
<dbReference type="GO" id="GO:0008233">
    <property type="term" value="F:peptidase activity"/>
    <property type="evidence" value="ECO:0007669"/>
    <property type="project" value="UniProtKB-KW"/>
</dbReference>
<dbReference type="GO" id="GO:0006508">
    <property type="term" value="P:proteolysis"/>
    <property type="evidence" value="ECO:0007669"/>
    <property type="project" value="UniProtKB-KW"/>
</dbReference>
<dbReference type="AlphaFoldDB" id="A0A090IT80"/>
<gene>
    <name evidence="2" type="ORF">BT1A1_1030</name>
</gene>
<protein>
    <submittedName>
        <fullName evidence="2">Membrane-associated Zn-dependent protease 1</fullName>
    </submittedName>
</protein>
<proteinExistence type="predicted"/>
<dbReference type="EMBL" id="CCRF01000036">
    <property type="protein sequence ID" value="CEE00862.1"/>
    <property type="molecule type" value="Genomic_DNA"/>
</dbReference>
<keyword evidence="2" id="KW-0378">Hydrolase</keyword>